<organism evidence="1 2">
    <name type="scientific">Cryobacterium luteum</name>
    <dbReference type="NCBI Taxonomy" id="1424661"/>
    <lineage>
        <taxon>Bacteria</taxon>
        <taxon>Bacillati</taxon>
        <taxon>Actinomycetota</taxon>
        <taxon>Actinomycetes</taxon>
        <taxon>Micrococcales</taxon>
        <taxon>Microbacteriaceae</taxon>
        <taxon>Cryobacterium</taxon>
    </lineage>
</organism>
<gene>
    <name evidence="1" type="ORF">E3O10_07170</name>
</gene>
<keyword evidence="2" id="KW-1185">Reference proteome</keyword>
<dbReference type="Proteomes" id="UP000297654">
    <property type="component" value="Unassembled WGS sequence"/>
</dbReference>
<dbReference type="AlphaFoldDB" id="A0A5F0D557"/>
<evidence type="ECO:0000313" key="1">
    <source>
        <dbReference type="EMBL" id="TFB90086.1"/>
    </source>
</evidence>
<dbReference type="EMBL" id="SOFF01000027">
    <property type="protein sequence ID" value="TFB90086.1"/>
    <property type="molecule type" value="Genomic_DNA"/>
</dbReference>
<accession>A0A5F0D557</accession>
<proteinExistence type="predicted"/>
<evidence type="ECO:0000313" key="2">
    <source>
        <dbReference type="Proteomes" id="UP000297654"/>
    </source>
</evidence>
<reference evidence="1 2" key="1">
    <citation type="submission" date="2019-03" db="EMBL/GenBank/DDBJ databases">
        <title>Genomics of glacier-inhabiting Cryobacterium strains.</title>
        <authorList>
            <person name="Liu Q."/>
            <person name="Xin Y.-H."/>
        </authorList>
    </citation>
    <scope>NUCLEOTIDE SEQUENCE [LARGE SCALE GENOMIC DNA]</scope>
    <source>
        <strain evidence="1 2">Hh15</strain>
    </source>
</reference>
<comment type="caution">
    <text evidence="1">The sequence shown here is derived from an EMBL/GenBank/DDBJ whole genome shotgun (WGS) entry which is preliminary data.</text>
</comment>
<dbReference type="RefSeq" id="WP_092112851.1">
    <property type="nucleotide sequence ID" value="NZ_FOCN01000037.1"/>
</dbReference>
<name>A0A5F0D557_9MICO</name>
<protein>
    <submittedName>
        <fullName evidence="1">Uncharacterized protein</fullName>
    </submittedName>
</protein>
<sequence length="95" mass="10289">MPNLMFEPAPTVGLTVNDVAAMQRFAASLSLAEQKLEACEFGATPTELQTLLGDRLPAFQAWMNGQTTAMCPEHGVVVNRADLESFLTGRRSGFD</sequence>